<keyword evidence="3" id="KW-1185">Reference proteome</keyword>
<reference evidence="3" key="1">
    <citation type="journal article" date="2017" name="J. Biotechnol.">
        <title>Complete genome sequence of Novosphingobium resinovorum SA1, a versatile xenobiotic-degrading bacterium capable of utilizing sulfanilic acid.</title>
        <authorList>
            <person name="Hegedus B."/>
            <person name="Kos P.B."/>
            <person name="Balint B."/>
            <person name="Maroti G."/>
            <person name="Gan H.M."/>
            <person name="Perei K."/>
            <person name="Rakhely G."/>
        </authorList>
    </citation>
    <scope>NUCLEOTIDE SEQUENCE [LARGE SCALE GENOMIC DNA]</scope>
    <source>
        <strain evidence="3">SA1</strain>
    </source>
</reference>
<accession>A0A1D8AF44</accession>
<protein>
    <submittedName>
        <fullName evidence="2">Uncharacterized protein</fullName>
    </submittedName>
</protein>
<feature type="region of interest" description="Disordered" evidence="1">
    <location>
        <begin position="33"/>
        <end position="64"/>
    </location>
</feature>
<dbReference type="AlphaFoldDB" id="A0A1D8AF44"/>
<evidence type="ECO:0000313" key="2">
    <source>
        <dbReference type="EMBL" id="AOR80671.1"/>
    </source>
</evidence>
<name>A0A1D8AF44_9SPHN</name>
<organism evidence="2 3">
    <name type="scientific">Novosphingobium resinovorum</name>
    <dbReference type="NCBI Taxonomy" id="158500"/>
    <lineage>
        <taxon>Bacteria</taxon>
        <taxon>Pseudomonadati</taxon>
        <taxon>Pseudomonadota</taxon>
        <taxon>Alphaproteobacteria</taxon>
        <taxon>Sphingomonadales</taxon>
        <taxon>Sphingomonadaceae</taxon>
        <taxon>Novosphingobium</taxon>
    </lineage>
</organism>
<sequence>MNTTIERTFDSRRDAELAIERLVQEYGFERTDMFVSSSGDQNSAGDTPSGGDTATHLEPARNDAPLSERISVSVDVNDDARAVIVARVFDEIAPI</sequence>
<gene>
    <name evidence="2" type="ORF">BES08_27995</name>
</gene>
<geneLocation type="plasmid" evidence="2 3">
    <name>pSA2</name>
</geneLocation>
<dbReference type="OrthoDB" id="7271438at2"/>
<proteinExistence type="predicted"/>
<dbReference type="KEGG" id="nre:BES08_27995"/>
<evidence type="ECO:0000313" key="3">
    <source>
        <dbReference type="Proteomes" id="UP000094626"/>
    </source>
</evidence>
<evidence type="ECO:0000256" key="1">
    <source>
        <dbReference type="SAM" id="MobiDB-lite"/>
    </source>
</evidence>
<keyword evidence="2" id="KW-0614">Plasmid</keyword>
<dbReference type="RefSeq" id="WP_008828967.1">
    <property type="nucleotide sequence ID" value="NZ_CP017077.1"/>
</dbReference>
<dbReference type="Proteomes" id="UP000094626">
    <property type="component" value="Plasmid pSA2"/>
</dbReference>
<dbReference type="EMBL" id="CP017077">
    <property type="protein sequence ID" value="AOR80671.1"/>
    <property type="molecule type" value="Genomic_DNA"/>
</dbReference>
<feature type="compositionally biased region" description="Polar residues" evidence="1">
    <location>
        <begin position="34"/>
        <end position="52"/>
    </location>
</feature>